<evidence type="ECO:0000313" key="3">
    <source>
        <dbReference type="Proteomes" id="UP001205601"/>
    </source>
</evidence>
<keyword evidence="2" id="KW-0378">Hydrolase</keyword>
<dbReference type="GO" id="GO:0016787">
    <property type="term" value="F:hydrolase activity"/>
    <property type="evidence" value="ECO:0007669"/>
    <property type="project" value="UniProtKB-KW"/>
</dbReference>
<dbReference type="SUPFAM" id="SSF53474">
    <property type="entry name" value="alpha/beta-Hydrolases"/>
    <property type="match status" value="1"/>
</dbReference>
<comment type="caution">
    <text evidence="2">The sequence shown here is derived from an EMBL/GenBank/DDBJ whole genome shotgun (WGS) entry which is preliminary data.</text>
</comment>
<accession>A0ABT2NKU6</accession>
<dbReference type="Pfam" id="PF12697">
    <property type="entry name" value="Abhydrolase_6"/>
    <property type="match status" value="1"/>
</dbReference>
<dbReference type="EMBL" id="JAOCQF010000001">
    <property type="protein sequence ID" value="MCT8328574.1"/>
    <property type="molecule type" value="Genomic_DNA"/>
</dbReference>
<dbReference type="InterPro" id="IPR052897">
    <property type="entry name" value="Sec-Metab_Biosynth_Hydrolase"/>
</dbReference>
<dbReference type="PANTHER" id="PTHR37017:SF11">
    <property type="entry name" value="ESTERASE_LIPASE_THIOESTERASE DOMAIN-CONTAINING PROTEIN"/>
    <property type="match status" value="1"/>
</dbReference>
<reference evidence="3" key="1">
    <citation type="submission" date="2023-07" db="EMBL/GenBank/DDBJ databases">
        <title>Defluviimonas sediminis sp. nov., isolated from mangrove sediment.</title>
        <authorList>
            <person name="Liu L."/>
            <person name="Li J."/>
            <person name="Huang Y."/>
            <person name="Pan J."/>
            <person name="Li M."/>
        </authorList>
    </citation>
    <scope>NUCLEOTIDE SEQUENCE [LARGE SCALE GENOMIC DNA]</scope>
    <source>
        <strain evidence="3">FT324</strain>
    </source>
</reference>
<dbReference type="Proteomes" id="UP001205601">
    <property type="component" value="Unassembled WGS sequence"/>
</dbReference>
<protein>
    <submittedName>
        <fullName evidence="2">Alpha/beta hydrolase</fullName>
    </submittedName>
</protein>
<evidence type="ECO:0000313" key="2">
    <source>
        <dbReference type="EMBL" id="MCT8328574.1"/>
    </source>
</evidence>
<name>A0ABT2NKU6_9RHOB</name>
<dbReference type="PANTHER" id="PTHR37017">
    <property type="entry name" value="AB HYDROLASE-1 DOMAIN-CONTAINING PROTEIN-RELATED"/>
    <property type="match status" value="1"/>
</dbReference>
<dbReference type="RefSeq" id="WP_261494002.1">
    <property type="nucleotide sequence ID" value="NZ_JAOCQF010000001.1"/>
</dbReference>
<dbReference type="Gene3D" id="3.40.50.1820">
    <property type="entry name" value="alpha/beta hydrolase"/>
    <property type="match status" value="1"/>
</dbReference>
<proteinExistence type="predicted"/>
<organism evidence="2 3">
    <name type="scientific">Albidovulum sediminis</name>
    <dbReference type="NCBI Taxonomy" id="3066345"/>
    <lineage>
        <taxon>Bacteria</taxon>
        <taxon>Pseudomonadati</taxon>
        <taxon>Pseudomonadota</taxon>
        <taxon>Alphaproteobacteria</taxon>
        <taxon>Rhodobacterales</taxon>
        <taxon>Paracoccaceae</taxon>
        <taxon>Albidovulum</taxon>
    </lineage>
</organism>
<evidence type="ECO:0000259" key="1">
    <source>
        <dbReference type="Pfam" id="PF12697"/>
    </source>
</evidence>
<dbReference type="InterPro" id="IPR029058">
    <property type="entry name" value="AB_hydrolase_fold"/>
</dbReference>
<dbReference type="InterPro" id="IPR000073">
    <property type="entry name" value="AB_hydrolase_1"/>
</dbReference>
<sequence length="228" mass="24217">MPATFILVHGAFGSPAELAPTVPFLEARGHRVVNVDLPCERAEAMLEDYAAAVTAAMRGCDRPCVLVAHSAGGTTVPLVAARVPVDRMVFVAAIVPEPGQSIVGAIGPEVAGMITSITVDNGNGTRAFDIDLLTSLALPEEREAYRAFLQATQRNQGWAAVNQPWPGAEVAQIPRHYVLCTEDQVIPPALQQVFAARLGVDPVEIASVHAAFTFKPQELAEILASFVE</sequence>
<keyword evidence="3" id="KW-1185">Reference proteome</keyword>
<gene>
    <name evidence="2" type="ORF">N5I32_03495</name>
</gene>
<feature type="domain" description="AB hydrolase-1" evidence="1">
    <location>
        <begin position="6"/>
        <end position="221"/>
    </location>
</feature>